<reference evidence="2" key="1">
    <citation type="journal article" date="2023" name="Insect Mol. Biol.">
        <title>Genome sequencing provides insights into the evolution of gene families encoding plant cell wall-degrading enzymes in longhorned beetles.</title>
        <authorList>
            <person name="Shin N.R."/>
            <person name="Okamura Y."/>
            <person name="Kirsch R."/>
            <person name="Pauchet Y."/>
        </authorList>
    </citation>
    <scope>NUCLEOTIDE SEQUENCE</scope>
    <source>
        <strain evidence="2">RBIC_L_NR</strain>
    </source>
</reference>
<dbReference type="InterPro" id="IPR008906">
    <property type="entry name" value="HATC_C_dom"/>
</dbReference>
<dbReference type="GO" id="GO:0046983">
    <property type="term" value="F:protein dimerization activity"/>
    <property type="evidence" value="ECO:0007669"/>
    <property type="project" value="InterPro"/>
</dbReference>
<dbReference type="Pfam" id="PF05699">
    <property type="entry name" value="Dimer_Tnp_hAT"/>
    <property type="match status" value="1"/>
</dbReference>
<dbReference type="AlphaFoldDB" id="A0AAV8X0F9"/>
<feature type="domain" description="HAT C-terminal dimerisation" evidence="1">
    <location>
        <begin position="25"/>
        <end position="108"/>
    </location>
</feature>
<sequence length="111" mass="13050">MNSPILNNDIDYQAADNEWRRHALLDHKSFNLHPNLEVEEYWKRVFQMRNAGDISLFPNLKKSPYFFLILPFSNVIVERIFSSVNKIKTCERNSLNTDTMLSILMTKEGSK</sequence>
<evidence type="ECO:0000313" key="2">
    <source>
        <dbReference type="EMBL" id="KAJ8932469.1"/>
    </source>
</evidence>
<evidence type="ECO:0000259" key="1">
    <source>
        <dbReference type="Pfam" id="PF05699"/>
    </source>
</evidence>
<protein>
    <recommendedName>
        <fullName evidence="1">HAT C-terminal dimerisation domain-containing protein</fullName>
    </recommendedName>
</protein>
<name>A0AAV8X0F9_9CUCU</name>
<gene>
    <name evidence="2" type="ORF">NQ314_014635</name>
</gene>
<accession>A0AAV8X0F9</accession>
<comment type="caution">
    <text evidence="2">The sequence shown here is derived from an EMBL/GenBank/DDBJ whole genome shotgun (WGS) entry which is preliminary data.</text>
</comment>
<organism evidence="2 3">
    <name type="scientific">Rhamnusium bicolor</name>
    <dbReference type="NCBI Taxonomy" id="1586634"/>
    <lineage>
        <taxon>Eukaryota</taxon>
        <taxon>Metazoa</taxon>
        <taxon>Ecdysozoa</taxon>
        <taxon>Arthropoda</taxon>
        <taxon>Hexapoda</taxon>
        <taxon>Insecta</taxon>
        <taxon>Pterygota</taxon>
        <taxon>Neoptera</taxon>
        <taxon>Endopterygota</taxon>
        <taxon>Coleoptera</taxon>
        <taxon>Polyphaga</taxon>
        <taxon>Cucujiformia</taxon>
        <taxon>Chrysomeloidea</taxon>
        <taxon>Cerambycidae</taxon>
        <taxon>Lepturinae</taxon>
        <taxon>Rhagiini</taxon>
        <taxon>Rhamnusium</taxon>
    </lineage>
</organism>
<dbReference type="Proteomes" id="UP001162156">
    <property type="component" value="Unassembled WGS sequence"/>
</dbReference>
<keyword evidence="3" id="KW-1185">Reference proteome</keyword>
<proteinExistence type="predicted"/>
<dbReference type="EMBL" id="JANEYF010004044">
    <property type="protein sequence ID" value="KAJ8932469.1"/>
    <property type="molecule type" value="Genomic_DNA"/>
</dbReference>
<evidence type="ECO:0000313" key="3">
    <source>
        <dbReference type="Proteomes" id="UP001162156"/>
    </source>
</evidence>